<keyword evidence="2" id="KW-0813">Transport</keyword>
<dbReference type="GO" id="GO:0030313">
    <property type="term" value="C:cell envelope"/>
    <property type="evidence" value="ECO:0007669"/>
    <property type="project" value="TreeGrafter"/>
</dbReference>
<keyword evidence="8" id="KW-1185">Reference proteome</keyword>
<dbReference type="Gene3D" id="2.40.420.20">
    <property type="match status" value="1"/>
</dbReference>
<dbReference type="EMBL" id="VTWU01000011">
    <property type="protein sequence ID" value="KAA9325115.1"/>
    <property type="molecule type" value="Genomic_DNA"/>
</dbReference>
<dbReference type="PANTHER" id="PTHR30097:SF4">
    <property type="entry name" value="SLR6042 PROTEIN"/>
    <property type="match status" value="1"/>
</dbReference>
<feature type="domain" description="CzcB-like barrel-sandwich hybrid" evidence="5">
    <location>
        <begin position="94"/>
        <end position="223"/>
    </location>
</feature>
<dbReference type="InterPro" id="IPR006143">
    <property type="entry name" value="RND_pump_MFP"/>
</dbReference>
<keyword evidence="4" id="KW-0732">Signal</keyword>
<gene>
    <name evidence="7" type="ORF">F0P96_20675</name>
</gene>
<dbReference type="Gene3D" id="2.40.50.100">
    <property type="match status" value="1"/>
</dbReference>
<dbReference type="SUPFAM" id="SSF111369">
    <property type="entry name" value="HlyD-like secretion proteins"/>
    <property type="match status" value="1"/>
</dbReference>
<evidence type="ECO:0000313" key="7">
    <source>
        <dbReference type="EMBL" id="KAA9325115.1"/>
    </source>
</evidence>
<evidence type="ECO:0000313" key="8">
    <source>
        <dbReference type="Proteomes" id="UP000326380"/>
    </source>
</evidence>
<dbReference type="Pfam" id="PF25975">
    <property type="entry name" value="CzcB_C"/>
    <property type="match status" value="1"/>
</dbReference>
<feature type="coiled-coil region" evidence="3">
    <location>
        <begin position="138"/>
        <end position="187"/>
    </location>
</feature>
<dbReference type="InterPro" id="IPR051909">
    <property type="entry name" value="MFP_Cation_Efflux"/>
</dbReference>
<protein>
    <submittedName>
        <fullName evidence="7">Efflux RND transporter periplasmic adaptor subunit</fullName>
    </submittedName>
</protein>
<dbReference type="InterPro" id="IPR058647">
    <property type="entry name" value="BSH_CzcB-like"/>
</dbReference>
<dbReference type="Pfam" id="PF25973">
    <property type="entry name" value="BSH_CzcB"/>
    <property type="match status" value="1"/>
</dbReference>
<dbReference type="PANTHER" id="PTHR30097">
    <property type="entry name" value="CATION EFFLUX SYSTEM PROTEIN CUSB"/>
    <property type="match status" value="1"/>
</dbReference>
<evidence type="ECO:0000256" key="3">
    <source>
        <dbReference type="SAM" id="Coils"/>
    </source>
</evidence>
<comment type="similarity">
    <text evidence="1">Belongs to the membrane fusion protein (MFP) (TC 8.A.1) family.</text>
</comment>
<dbReference type="RefSeq" id="WP_151080906.1">
    <property type="nucleotide sequence ID" value="NZ_VTWU01000011.1"/>
</dbReference>
<evidence type="ECO:0000259" key="5">
    <source>
        <dbReference type="Pfam" id="PF25973"/>
    </source>
</evidence>
<reference evidence="7 8" key="1">
    <citation type="submission" date="2019-09" db="EMBL/GenBank/DDBJ databases">
        <title>Genome sequence of Hymenobacter sp. M3.</title>
        <authorList>
            <person name="Srinivasan S."/>
        </authorList>
    </citation>
    <scope>NUCLEOTIDE SEQUENCE [LARGE SCALE GENOMIC DNA]</scope>
    <source>
        <strain evidence="7 8">M3</strain>
    </source>
</reference>
<dbReference type="InterPro" id="IPR058649">
    <property type="entry name" value="CzcB_C"/>
</dbReference>
<dbReference type="Proteomes" id="UP000326380">
    <property type="component" value="Unassembled WGS sequence"/>
</dbReference>
<dbReference type="GO" id="GO:0015679">
    <property type="term" value="P:plasma membrane copper ion transport"/>
    <property type="evidence" value="ECO:0007669"/>
    <property type="project" value="TreeGrafter"/>
</dbReference>
<dbReference type="Gene3D" id="2.40.30.170">
    <property type="match status" value="1"/>
</dbReference>
<sequence>MKTKHKFLLGTAAAGLVLTVLLPPPAAVFGHGGEDHGGEAKASTGVALTDEVLLPKESQFLFQVRTSLATYSATYSRATLYGTVSAAAGGEGRIVVPQTGRIVSLTSQVGQQVRAGQPLAVLEQTLDATQQIGLSTERANAQAELRAAQQDYARLQSIADIAARKDVVAAELRLRQARQNAAILNGQARQRRTTITSPINGTVDVFNLAVGQQVNQGDELFRVLNPGKLRVEAQVFAQDLAKVTPGAQFRVEGLQGQAGVPAKLVVFSNVVNPVNQARQLILELDEAAASAYRAGQAVNVQVLGQSEGGKPQLVVPTSAVTDLNGKPVVFVHTEPEHFKIRYVQPGAVNGEQTVLLQGEVNENDRVVTAGTYQLKSIYLNQ</sequence>
<dbReference type="AlphaFoldDB" id="A0AA88FIC0"/>
<feature type="chain" id="PRO_5041743892" evidence="4">
    <location>
        <begin position="27"/>
        <end position="381"/>
    </location>
</feature>
<proteinExistence type="inferred from homology"/>
<dbReference type="GO" id="GO:0060003">
    <property type="term" value="P:copper ion export"/>
    <property type="evidence" value="ECO:0007669"/>
    <property type="project" value="TreeGrafter"/>
</dbReference>
<organism evidence="7 8">
    <name type="scientific">Hymenobacter busanensis</name>
    <dbReference type="NCBI Taxonomy" id="2607656"/>
    <lineage>
        <taxon>Bacteria</taxon>
        <taxon>Pseudomonadati</taxon>
        <taxon>Bacteroidota</taxon>
        <taxon>Cytophagia</taxon>
        <taxon>Cytophagales</taxon>
        <taxon>Hymenobacteraceae</taxon>
        <taxon>Hymenobacter</taxon>
    </lineage>
</organism>
<evidence type="ECO:0000259" key="6">
    <source>
        <dbReference type="Pfam" id="PF25975"/>
    </source>
</evidence>
<evidence type="ECO:0000256" key="2">
    <source>
        <dbReference type="ARBA" id="ARBA00022448"/>
    </source>
</evidence>
<feature type="domain" description="CzcB-like C-terminal circularly permuted SH3-like" evidence="6">
    <location>
        <begin position="314"/>
        <end position="375"/>
    </location>
</feature>
<keyword evidence="3" id="KW-0175">Coiled coil</keyword>
<evidence type="ECO:0000256" key="1">
    <source>
        <dbReference type="ARBA" id="ARBA00009477"/>
    </source>
</evidence>
<feature type="signal peptide" evidence="4">
    <location>
        <begin position="1"/>
        <end position="26"/>
    </location>
</feature>
<dbReference type="GO" id="GO:0022857">
    <property type="term" value="F:transmembrane transporter activity"/>
    <property type="evidence" value="ECO:0007669"/>
    <property type="project" value="InterPro"/>
</dbReference>
<accession>A0AA88FIC0</accession>
<comment type="caution">
    <text evidence="7">The sequence shown here is derived from an EMBL/GenBank/DDBJ whole genome shotgun (WGS) entry which is preliminary data.</text>
</comment>
<name>A0AA88FIC0_9BACT</name>
<dbReference type="NCBIfam" id="TIGR01730">
    <property type="entry name" value="RND_mfp"/>
    <property type="match status" value="1"/>
</dbReference>
<dbReference type="GO" id="GO:0016020">
    <property type="term" value="C:membrane"/>
    <property type="evidence" value="ECO:0007669"/>
    <property type="project" value="InterPro"/>
</dbReference>
<evidence type="ECO:0000256" key="4">
    <source>
        <dbReference type="SAM" id="SignalP"/>
    </source>
</evidence>